<dbReference type="Proteomes" id="UP000484842">
    <property type="component" value="Unassembled WGS sequence"/>
</dbReference>
<dbReference type="RefSeq" id="WP_152871435.1">
    <property type="nucleotide sequence ID" value="NZ_WBSL01000004.1"/>
</dbReference>
<proteinExistence type="predicted"/>
<evidence type="ECO:0000313" key="1">
    <source>
        <dbReference type="EMBL" id="MPY67118.1"/>
    </source>
</evidence>
<reference evidence="1 2" key="1">
    <citation type="submission" date="2019-10" db="EMBL/GenBank/DDBJ databases">
        <title>Deinococcus sp. isolated from soil.</title>
        <authorList>
            <person name="Li Y."/>
            <person name="Wang J."/>
        </authorList>
    </citation>
    <scope>NUCLEOTIDE SEQUENCE [LARGE SCALE GENOMIC DNA]</scope>
    <source>
        <strain evidence="1 2">SDU3-2</strain>
    </source>
</reference>
<evidence type="ECO:0000313" key="2">
    <source>
        <dbReference type="Proteomes" id="UP000484842"/>
    </source>
</evidence>
<organism evidence="1 2">
    <name type="scientific">Deinococcus terrestris</name>
    <dbReference type="NCBI Taxonomy" id="2651870"/>
    <lineage>
        <taxon>Bacteria</taxon>
        <taxon>Thermotogati</taxon>
        <taxon>Deinococcota</taxon>
        <taxon>Deinococci</taxon>
        <taxon>Deinococcales</taxon>
        <taxon>Deinococcaceae</taxon>
        <taxon>Deinococcus</taxon>
    </lineage>
</organism>
<dbReference type="AlphaFoldDB" id="A0A7X1NWJ1"/>
<gene>
    <name evidence="1" type="ORF">F8S09_10505</name>
</gene>
<protein>
    <recommendedName>
        <fullName evidence="3">Adhesin domain-containing protein</fullName>
    </recommendedName>
</protein>
<evidence type="ECO:0008006" key="3">
    <source>
        <dbReference type="Google" id="ProtNLM"/>
    </source>
</evidence>
<accession>A0A7X1NWJ1</accession>
<sequence length="291" mass="30205">MNEQANEGFRAQVERLVAEGKLTPEEGQELLGEPEGMAVEDAPENMAAHYTASGEDTPPDLHLDVSGFTLRVVLDSGVVSPQLHASEDGRLLLEARPDGWRVARRPGQEHIGWSSVSAVLSLPFAPRHVRARVSGGNVTLPDLGGELVAQVSGGNVRAGRAASLQAEVSGGNLTAAELSGPTQVSVNGGNLSLEGARTLNATVNGGHLKWAGCLTGGEHRAEVNGGSATLRLLPGSSVTVEADVTVGSFKADFPTERRGSFMTMQHTGRLGAGEAHLSCRATAGQIKVVTA</sequence>
<name>A0A7X1NWJ1_9DEIO</name>
<comment type="caution">
    <text evidence="1">The sequence shown here is derived from an EMBL/GenBank/DDBJ whole genome shotgun (WGS) entry which is preliminary data.</text>
</comment>
<keyword evidence="2" id="KW-1185">Reference proteome</keyword>
<dbReference type="EMBL" id="WBSL01000004">
    <property type="protein sequence ID" value="MPY67118.1"/>
    <property type="molecule type" value="Genomic_DNA"/>
</dbReference>